<dbReference type="SUPFAM" id="SSF47862">
    <property type="entry name" value="Saposin"/>
    <property type="match status" value="1"/>
</dbReference>
<keyword evidence="1" id="KW-1015">Disulfide bond</keyword>
<dbReference type="Pfam" id="PF22352">
    <property type="entry name" value="K319L-like_PKD"/>
    <property type="match status" value="1"/>
</dbReference>
<dbReference type="Gene3D" id="2.60.40.10">
    <property type="entry name" value="Immunoglobulins"/>
    <property type="match status" value="1"/>
</dbReference>
<dbReference type="InterPro" id="IPR008138">
    <property type="entry name" value="SapB_2"/>
</dbReference>
<dbReference type="InterPro" id="IPR007856">
    <property type="entry name" value="SapB_1"/>
</dbReference>
<dbReference type="Gene3D" id="2.40.128.20">
    <property type="match status" value="1"/>
</dbReference>
<dbReference type="RefSeq" id="XP_006815021.1">
    <property type="nucleotide sequence ID" value="XM_006814958.1"/>
</dbReference>
<dbReference type="InterPro" id="IPR011001">
    <property type="entry name" value="Saposin-like"/>
</dbReference>
<dbReference type="Proteomes" id="UP000694865">
    <property type="component" value="Unplaced"/>
</dbReference>
<evidence type="ECO:0000313" key="3">
    <source>
        <dbReference type="Proteomes" id="UP000694865"/>
    </source>
</evidence>
<proteinExistence type="predicted"/>
<dbReference type="InterPro" id="IPR013783">
    <property type="entry name" value="Ig-like_fold"/>
</dbReference>
<dbReference type="PANTHER" id="PTHR46182">
    <property type="entry name" value="FI19480P1"/>
    <property type="match status" value="1"/>
</dbReference>
<dbReference type="Pfam" id="PF08212">
    <property type="entry name" value="Lipocalin_2"/>
    <property type="match status" value="1"/>
</dbReference>
<dbReference type="PANTHER" id="PTHR46182:SF2">
    <property type="entry name" value="FI19480P1"/>
    <property type="match status" value="1"/>
</dbReference>
<evidence type="ECO:0000259" key="2">
    <source>
        <dbReference type="PROSITE" id="PS50015"/>
    </source>
</evidence>
<keyword evidence="3" id="KW-1185">Reference proteome</keyword>
<sequence>MLRSQHSNRKDFDLESYMGIWYKLSSYDLSIEPAKPDIERMLLTLQDDGTVLIEDPGLREENGQCSQLPFIGRARPLENNNAVWQVKLPDEPSRIIRVVSTNYIDFSIVHTCAHVTPGNVCPEDQIVIDYYSRSSTELASDRISYETMQYILSDACFDPYFDGMEYRNILKEPCSENTWRPVVNEVDFPPVANTGPKRVVAISRSYVLLDGSQSSDDNEIVSYEWAKDVGGSADMEGIRTNKLRVYNLEKDVYVFTLTVTDNAGQVDRSQVTVSVESESKRKSPKDKSLYKLDRPKIDDKTPVKTEKCDMCKMAVQELDTLLESNKDAIKNFVESMCDRIPDPHGSQCHQEVEENFDMIIEMLESTILKPDTLCTSIGFCQTTTVEDIMNEYAVY</sequence>
<dbReference type="CDD" id="cd00146">
    <property type="entry name" value="PKD"/>
    <property type="match status" value="1"/>
</dbReference>
<dbReference type="InterPro" id="IPR029865">
    <property type="entry name" value="KIAA0319-like"/>
</dbReference>
<dbReference type="Pfam" id="PF03489">
    <property type="entry name" value="SapB_2"/>
    <property type="match status" value="1"/>
</dbReference>
<feature type="domain" description="Saposin B-type" evidence="2">
    <location>
        <begin position="304"/>
        <end position="384"/>
    </location>
</feature>
<dbReference type="SUPFAM" id="SSF50814">
    <property type="entry name" value="Lipocalins"/>
    <property type="match status" value="1"/>
</dbReference>
<accession>A0ABM0M4T0</accession>
<dbReference type="InterPro" id="IPR008139">
    <property type="entry name" value="SaposinB_dom"/>
</dbReference>
<dbReference type="InterPro" id="IPR012674">
    <property type="entry name" value="Calycin"/>
</dbReference>
<dbReference type="GeneID" id="102802655"/>
<name>A0ABM0M4T0_SACKO</name>
<protein>
    <submittedName>
        <fullName evidence="4">Uncharacterized protein LOC102802655</fullName>
    </submittedName>
</protein>
<evidence type="ECO:0000256" key="1">
    <source>
        <dbReference type="ARBA" id="ARBA00023157"/>
    </source>
</evidence>
<dbReference type="InterPro" id="IPR000566">
    <property type="entry name" value="Lipocln_cytosolic_FA-bd_dom"/>
</dbReference>
<organism evidence="3 4">
    <name type="scientific">Saccoglossus kowalevskii</name>
    <name type="common">Acorn worm</name>
    <dbReference type="NCBI Taxonomy" id="10224"/>
    <lineage>
        <taxon>Eukaryota</taxon>
        <taxon>Metazoa</taxon>
        <taxon>Hemichordata</taxon>
        <taxon>Enteropneusta</taxon>
        <taxon>Harrimaniidae</taxon>
        <taxon>Saccoglossus</taxon>
    </lineage>
</organism>
<dbReference type="Gene3D" id="1.10.225.10">
    <property type="entry name" value="Saposin-like"/>
    <property type="match status" value="1"/>
</dbReference>
<dbReference type="SUPFAM" id="SSF49299">
    <property type="entry name" value="PKD domain"/>
    <property type="match status" value="1"/>
</dbReference>
<evidence type="ECO:0000313" key="4">
    <source>
        <dbReference type="RefSeq" id="XP_006815021.1"/>
    </source>
</evidence>
<gene>
    <name evidence="4" type="primary">LOC102802655</name>
</gene>
<dbReference type="PROSITE" id="PS50015">
    <property type="entry name" value="SAP_B"/>
    <property type="match status" value="1"/>
</dbReference>
<dbReference type="InterPro" id="IPR035986">
    <property type="entry name" value="PKD_dom_sf"/>
</dbReference>
<reference evidence="4" key="1">
    <citation type="submission" date="2025-08" db="UniProtKB">
        <authorList>
            <consortium name="RefSeq"/>
        </authorList>
    </citation>
    <scope>IDENTIFICATION</scope>
    <source>
        <tissue evidence="4">Testes</tissue>
    </source>
</reference>
<dbReference type="Pfam" id="PF05184">
    <property type="entry name" value="SapB_1"/>
    <property type="match status" value="1"/>
</dbReference>
<dbReference type="SMART" id="SM00741">
    <property type="entry name" value="SapB"/>
    <property type="match status" value="1"/>
</dbReference>